<dbReference type="PANTHER" id="PTHR23534:SF1">
    <property type="entry name" value="MAJOR FACILITATOR SUPERFAMILY PROTEIN"/>
    <property type="match status" value="1"/>
</dbReference>
<keyword evidence="3 4" id="KW-0472">Membrane</keyword>
<dbReference type="STRING" id="698738.OLEAN_C30480"/>
<dbReference type="PATRIC" id="fig|698738.3.peg.3169"/>
<dbReference type="PROSITE" id="PS50850">
    <property type="entry name" value="MFS"/>
    <property type="match status" value="1"/>
</dbReference>
<dbReference type="HOGENOM" id="CLU_047644_2_0_6"/>
<dbReference type="InterPro" id="IPR011701">
    <property type="entry name" value="MFS"/>
</dbReference>
<evidence type="ECO:0000259" key="5">
    <source>
        <dbReference type="PROSITE" id="PS50850"/>
    </source>
</evidence>
<dbReference type="OrthoDB" id="8558006at2"/>
<sequence>MTQNVWILMLAQAFSMCAAPLVVFAGGLIGKQLASDNSFATLPVAAMVIGTALAVYPAAALASKKGRKVVFLGAMMLGLLASLLAVYALQIESFSTFVIAAMLVGMVLACIQQFRFAAMESVTADLMPVAASRLLLAGIIAAYLGPELVTIGQSLHEQTFTGAFYLLGGCFVVAFLLLLFGYHNIEIKHEEGELGQRSFSELLSSPGILLAMGSASVGFAVMSFIMTATPISMYELNHYSLEETKWVIQSHILAMFIPSFFSGWMVRKLGFISMMWAGLGIYIVCLGLAYWDQGLVHYWGALVLLGLGWNLLFVAGTALLPQMYQANEAHRVQGLNDLMVFSAQAIASLGSGVLLLLLGWQGIMWVALPMIAVQVFLLLNWQQNNHLQPAL</sequence>
<keyword evidence="2 4" id="KW-1133">Transmembrane helix</keyword>
<feature type="domain" description="Major facilitator superfamily (MFS) profile" evidence="5">
    <location>
        <begin position="206"/>
        <end position="391"/>
    </location>
</feature>
<feature type="transmembrane region" description="Helical" evidence="4">
    <location>
        <begin position="126"/>
        <end position="144"/>
    </location>
</feature>
<dbReference type="KEGG" id="oai:OLEAN_C30480"/>
<feature type="transmembrane region" description="Helical" evidence="4">
    <location>
        <begin position="69"/>
        <end position="88"/>
    </location>
</feature>
<feature type="transmembrane region" description="Helical" evidence="4">
    <location>
        <begin position="7"/>
        <end position="29"/>
    </location>
</feature>
<proteinExistence type="predicted"/>
<feature type="transmembrane region" description="Helical" evidence="4">
    <location>
        <begin position="363"/>
        <end position="381"/>
    </location>
</feature>
<feature type="transmembrane region" description="Helical" evidence="4">
    <location>
        <begin position="41"/>
        <end position="62"/>
    </location>
</feature>
<organism evidence="6 7">
    <name type="scientific">Oleispira antarctica RB-8</name>
    <dbReference type="NCBI Taxonomy" id="698738"/>
    <lineage>
        <taxon>Bacteria</taxon>
        <taxon>Pseudomonadati</taxon>
        <taxon>Pseudomonadota</taxon>
        <taxon>Gammaproteobacteria</taxon>
        <taxon>Oceanospirillales</taxon>
        <taxon>Oceanospirillaceae</taxon>
        <taxon>Oleispira</taxon>
    </lineage>
</organism>
<evidence type="ECO:0000256" key="1">
    <source>
        <dbReference type="ARBA" id="ARBA00022692"/>
    </source>
</evidence>
<keyword evidence="7" id="KW-1185">Reference proteome</keyword>
<dbReference type="GO" id="GO:0022857">
    <property type="term" value="F:transmembrane transporter activity"/>
    <property type="evidence" value="ECO:0007669"/>
    <property type="project" value="InterPro"/>
</dbReference>
<evidence type="ECO:0000313" key="7">
    <source>
        <dbReference type="Proteomes" id="UP000032749"/>
    </source>
</evidence>
<dbReference type="PANTHER" id="PTHR23534">
    <property type="entry name" value="MFS PERMEASE"/>
    <property type="match status" value="1"/>
</dbReference>
<feature type="transmembrane region" description="Helical" evidence="4">
    <location>
        <begin position="271"/>
        <end position="291"/>
    </location>
</feature>
<protein>
    <submittedName>
        <fullName evidence="6">Putative transporter (MFS superfamily)</fullName>
    </submittedName>
</protein>
<evidence type="ECO:0000256" key="2">
    <source>
        <dbReference type="ARBA" id="ARBA00022989"/>
    </source>
</evidence>
<feature type="transmembrane region" description="Helical" evidence="4">
    <location>
        <begin position="246"/>
        <end position="264"/>
    </location>
</feature>
<feature type="transmembrane region" description="Helical" evidence="4">
    <location>
        <begin position="297"/>
        <end position="318"/>
    </location>
</feature>
<reference evidence="6 7" key="1">
    <citation type="journal article" date="2013" name="Nat. Commun.">
        <title>Genome sequence and functional genomic analysis of the oil-degrading bacterium Oleispira antarctica.</title>
        <authorList>
            <person name="Kube M."/>
            <person name="Chernikova T.N."/>
            <person name="Al-Ramahi Y."/>
            <person name="Beloqui A."/>
            <person name="Lopez-Cortez N."/>
            <person name="Guazzaroni M.E."/>
            <person name="Heipieper H.J."/>
            <person name="Klages S."/>
            <person name="Kotsyurbenko O.R."/>
            <person name="Langer I."/>
            <person name="Nechitaylo T.Y."/>
            <person name="Lunsdorf H."/>
            <person name="Fernandez M."/>
            <person name="Juarez S."/>
            <person name="Ciordia S."/>
            <person name="Singer A."/>
            <person name="Kagan O."/>
            <person name="Egorova O."/>
            <person name="Petit P.A."/>
            <person name="Stogios P."/>
            <person name="Kim Y."/>
            <person name="Tchigvintsev A."/>
            <person name="Flick R."/>
            <person name="Denaro R."/>
            <person name="Genovese M."/>
            <person name="Albar J.P."/>
            <person name="Reva O.N."/>
            <person name="Martinez-Gomariz M."/>
            <person name="Tran H."/>
            <person name="Ferrer M."/>
            <person name="Savchenko A."/>
            <person name="Yakunin A.F."/>
            <person name="Yakimov M.M."/>
            <person name="Golyshina O.V."/>
            <person name="Reinhardt R."/>
            <person name="Golyshin P.N."/>
        </authorList>
    </citation>
    <scope>NUCLEOTIDE SEQUENCE [LARGE SCALE GENOMIC DNA]</scope>
</reference>
<keyword evidence="1 4" id="KW-0812">Transmembrane</keyword>
<dbReference type="InterPro" id="IPR036259">
    <property type="entry name" value="MFS_trans_sf"/>
</dbReference>
<evidence type="ECO:0000313" key="6">
    <source>
        <dbReference type="EMBL" id="CCK77224.1"/>
    </source>
</evidence>
<feature type="transmembrane region" description="Helical" evidence="4">
    <location>
        <begin position="164"/>
        <end position="182"/>
    </location>
</feature>
<evidence type="ECO:0000256" key="4">
    <source>
        <dbReference type="SAM" id="Phobius"/>
    </source>
</evidence>
<dbReference type="Pfam" id="PF07690">
    <property type="entry name" value="MFS_1"/>
    <property type="match status" value="1"/>
</dbReference>
<feature type="transmembrane region" description="Helical" evidence="4">
    <location>
        <begin position="94"/>
        <end position="114"/>
    </location>
</feature>
<evidence type="ECO:0000256" key="3">
    <source>
        <dbReference type="ARBA" id="ARBA00023136"/>
    </source>
</evidence>
<accession>R4YUX8</accession>
<dbReference type="SUPFAM" id="SSF103473">
    <property type="entry name" value="MFS general substrate transporter"/>
    <property type="match status" value="1"/>
</dbReference>
<dbReference type="AlphaFoldDB" id="R4YUX8"/>
<feature type="transmembrane region" description="Helical" evidence="4">
    <location>
        <begin position="338"/>
        <end position="357"/>
    </location>
</feature>
<dbReference type="Proteomes" id="UP000032749">
    <property type="component" value="Chromosome"/>
</dbReference>
<name>R4YUX8_OLEAN</name>
<dbReference type="Gene3D" id="1.20.1250.20">
    <property type="entry name" value="MFS general substrate transporter like domains"/>
    <property type="match status" value="1"/>
</dbReference>
<dbReference type="EMBL" id="FO203512">
    <property type="protein sequence ID" value="CCK77224.1"/>
    <property type="molecule type" value="Genomic_DNA"/>
</dbReference>
<gene>
    <name evidence="6" type="ORF">OLEAN_C30480</name>
</gene>
<dbReference type="InterPro" id="IPR020846">
    <property type="entry name" value="MFS_dom"/>
</dbReference>
<feature type="transmembrane region" description="Helical" evidence="4">
    <location>
        <begin position="202"/>
        <end position="226"/>
    </location>
</feature>